<reference evidence="2" key="1">
    <citation type="journal article" date="2011" name="Nature">
        <title>Genome sequence and analysis of the tuber crop potato.</title>
        <authorList>
            <consortium name="The Potato Genome Sequencing Consortium"/>
        </authorList>
    </citation>
    <scope>NUCLEOTIDE SEQUENCE [LARGE SCALE GENOMIC DNA]</scope>
    <source>
        <strain evidence="2">cv. DM1-3 516 R44</strain>
    </source>
</reference>
<dbReference type="PaxDb" id="4113-PGSC0003DMT400096215"/>
<protein>
    <submittedName>
        <fullName evidence="1">Uncharacterized protein</fullName>
    </submittedName>
</protein>
<proteinExistence type="predicted"/>
<name>M1DXZ0_SOLTU</name>
<dbReference type="InParanoid" id="M1DXZ0"/>
<dbReference type="Gramene" id="PGSC0003DMT400096215">
    <property type="protein sequence ID" value="PGSC0003DMT400096215"/>
    <property type="gene ID" value="PGSC0003DMG400045786"/>
</dbReference>
<dbReference type="AlphaFoldDB" id="M1DXZ0"/>
<dbReference type="EnsemblPlants" id="PGSC0003DMT400096215">
    <property type="protein sequence ID" value="PGSC0003DMT400096215"/>
    <property type="gene ID" value="PGSC0003DMG400045786"/>
</dbReference>
<keyword evidence="2" id="KW-1185">Reference proteome</keyword>
<accession>M1DXZ0</accession>
<organism evidence="1 2">
    <name type="scientific">Solanum tuberosum</name>
    <name type="common">Potato</name>
    <dbReference type="NCBI Taxonomy" id="4113"/>
    <lineage>
        <taxon>Eukaryota</taxon>
        <taxon>Viridiplantae</taxon>
        <taxon>Streptophyta</taxon>
        <taxon>Embryophyta</taxon>
        <taxon>Tracheophyta</taxon>
        <taxon>Spermatophyta</taxon>
        <taxon>Magnoliopsida</taxon>
        <taxon>eudicotyledons</taxon>
        <taxon>Gunneridae</taxon>
        <taxon>Pentapetalae</taxon>
        <taxon>asterids</taxon>
        <taxon>lamiids</taxon>
        <taxon>Solanales</taxon>
        <taxon>Solanaceae</taxon>
        <taxon>Solanoideae</taxon>
        <taxon>Solaneae</taxon>
        <taxon>Solanum</taxon>
    </lineage>
</organism>
<evidence type="ECO:0000313" key="2">
    <source>
        <dbReference type="Proteomes" id="UP000011115"/>
    </source>
</evidence>
<dbReference type="HOGENOM" id="CLU_1477577_0_0_1"/>
<evidence type="ECO:0000313" key="1">
    <source>
        <dbReference type="EnsemblPlants" id="PGSC0003DMT400096215"/>
    </source>
</evidence>
<sequence>MDTMEQKRNKAIKIMKKRRPEDRPNHWAIHQWPRALPTSNAPSAERVLAALCTYWLNYLEVNMSDEEMNDSQAGHRDDIDDINSVNNPDQSGVRGAICIPQTDGNVMFEVTSTNLHLLQMRGLYGGLDHEGPHEHEHMKGTCGVFIVEEGSFSSYSKPRENQSWNSKRCEEGFYPRYWQRGGN</sequence>
<reference evidence="1" key="2">
    <citation type="submission" date="2015-06" db="UniProtKB">
        <authorList>
            <consortium name="EnsemblPlants"/>
        </authorList>
    </citation>
    <scope>IDENTIFICATION</scope>
    <source>
        <strain evidence="1">DM1-3 516 R44</strain>
    </source>
</reference>
<dbReference type="Proteomes" id="UP000011115">
    <property type="component" value="Unassembled WGS sequence"/>
</dbReference>